<comment type="caution">
    <text evidence="11">The sequence shown here is derived from an EMBL/GenBank/DDBJ whole genome shotgun (WGS) entry which is preliminary data.</text>
</comment>
<dbReference type="PANTHER" id="PTHR30009">
    <property type="entry name" value="CYTOCHROME C-TYPE SYNTHESIS PROTEIN AND PTS TRANSMEMBRANE COMPONENT"/>
    <property type="match status" value="1"/>
</dbReference>
<gene>
    <name evidence="11" type="ORF">GUY60_28730</name>
</gene>
<feature type="transmembrane region" description="Helical" evidence="9">
    <location>
        <begin position="308"/>
        <end position="333"/>
    </location>
</feature>
<comment type="subcellular location">
    <subcellularLocation>
        <location evidence="1">Cell membrane</location>
        <topology evidence="1">Multi-pass membrane protein</topology>
    </subcellularLocation>
</comment>
<dbReference type="GO" id="GO:0008982">
    <property type="term" value="F:protein-N(PI)-phosphohistidine-sugar phosphotransferase activity"/>
    <property type="evidence" value="ECO:0007669"/>
    <property type="project" value="InterPro"/>
</dbReference>
<dbReference type="RefSeq" id="WP_161702998.1">
    <property type="nucleotide sequence ID" value="NZ_JAAAHS010000309.1"/>
</dbReference>
<feature type="transmembrane region" description="Helical" evidence="9">
    <location>
        <begin position="363"/>
        <end position="382"/>
    </location>
</feature>
<keyword evidence="2" id="KW-0813">Transport</keyword>
<dbReference type="PANTHER" id="PTHR30009:SF4">
    <property type="entry name" value="PTS SYSTEM N-ACETYLGLUCOSAMINE-SPECIFIC EIICBA COMPONENT"/>
    <property type="match status" value="1"/>
</dbReference>
<dbReference type="GO" id="GO:0015764">
    <property type="term" value="P:N-acetylglucosamine transport"/>
    <property type="evidence" value="ECO:0007669"/>
    <property type="project" value="TreeGrafter"/>
</dbReference>
<evidence type="ECO:0000256" key="2">
    <source>
        <dbReference type="ARBA" id="ARBA00022448"/>
    </source>
</evidence>
<evidence type="ECO:0000313" key="12">
    <source>
        <dbReference type="Proteomes" id="UP000598297"/>
    </source>
</evidence>
<feature type="transmembrane region" description="Helical" evidence="9">
    <location>
        <begin position="258"/>
        <end position="278"/>
    </location>
</feature>
<dbReference type="GO" id="GO:0090563">
    <property type="term" value="F:protein-phosphocysteine-sugar phosphotransferase activity"/>
    <property type="evidence" value="ECO:0007669"/>
    <property type="project" value="TreeGrafter"/>
</dbReference>
<name>A0A964XPK4_9ACTN</name>
<evidence type="ECO:0000313" key="11">
    <source>
        <dbReference type="EMBL" id="NBE55341.1"/>
    </source>
</evidence>
<evidence type="ECO:0000256" key="6">
    <source>
        <dbReference type="ARBA" id="ARBA00022692"/>
    </source>
</evidence>
<feature type="domain" description="PTS EIIC type-1" evidence="10">
    <location>
        <begin position="1"/>
        <end position="394"/>
    </location>
</feature>
<protein>
    <submittedName>
        <fullName evidence="11">PTS transporter subunit EIIC</fullName>
    </submittedName>
</protein>
<dbReference type="EMBL" id="JAAAHS010000309">
    <property type="protein sequence ID" value="NBE55341.1"/>
    <property type="molecule type" value="Genomic_DNA"/>
</dbReference>
<evidence type="ECO:0000256" key="4">
    <source>
        <dbReference type="ARBA" id="ARBA00022597"/>
    </source>
</evidence>
<dbReference type="Proteomes" id="UP000598297">
    <property type="component" value="Unassembled WGS sequence"/>
</dbReference>
<evidence type="ECO:0000256" key="7">
    <source>
        <dbReference type="ARBA" id="ARBA00022989"/>
    </source>
</evidence>
<reference evidence="11" key="1">
    <citation type="submission" date="2020-01" db="EMBL/GenBank/DDBJ databases">
        <title>Whole-genome analyses of novel actinobacteria.</title>
        <authorList>
            <person name="Sahin N."/>
        </authorList>
    </citation>
    <scope>NUCLEOTIDE SEQUENCE</scope>
    <source>
        <strain evidence="11">YC537</strain>
    </source>
</reference>
<feature type="transmembrane region" description="Helical" evidence="9">
    <location>
        <begin position="159"/>
        <end position="182"/>
    </location>
</feature>
<evidence type="ECO:0000259" key="10">
    <source>
        <dbReference type="PROSITE" id="PS51103"/>
    </source>
</evidence>
<keyword evidence="5" id="KW-0598">Phosphotransferase system</keyword>
<dbReference type="InterPro" id="IPR003352">
    <property type="entry name" value="PTS_EIIC"/>
</dbReference>
<evidence type="ECO:0000256" key="8">
    <source>
        <dbReference type="ARBA" id="ARBA00023136"/>
    </source>
</evidence>
<keyword evidence="6 9" id="KW-0812">Transmembrane</keyword>
<keyword evidence="3" id="KW-1003">Cell membrane</keyword>
<evidence type="ECO:0000256" key="9">
    <source>
        <dbReference type="SAM" id="Phobius"/>
    </source>
</evidence>
<proteinExistence type="predicted"/>
<evidence type="ECO:0000256" key="5">
    <source>
        <dbReference type="ARBA" id="ARBA00022683"/>
    </source>
</evidence>
<dbReference type="GO" id="GO:0009401">
    <property type="term" value="P:phosphoenolpyruvate-dependent sugar phosphotransferase system"/>
    <property type="evidence" value="ECO:0007669"/>
    <property type="project" value="UniProtKB-KW"/>
</dbReference>
<keyword evidence="12" id="KW-1185">Reference proteome</keyword>
<feature type="transmembrane region" description="Helical" evidence="9">
    <location>
        <begin position="119"/>
        <end position="139"/>
    </location>
</feature>
<dbReference type="GO" id="GO:0005886">
    <property type="term" value="C:plasma membrane"/>
    <property type="evidence" value="ECO:0007669"/>
    <property type="project" value="UniProtKB-SubCell"/>
</dbReference>
<dbReference type="PROSITE" id="PS51103">
    <property type="entry name" value="PTS_EIIC_TYPE_1"/>
    <property type="match status" value="1"/>
</dbReference>
<feature type="transmembrane region" description="Helical" evidence="9">
    <location>
        <begin position="45"/>
        <end position="73"/>
    </location>
</feature>
<dbReference type="Pfam" id="PF02378">
    <property type="entry name" value="PTS_EIIC"/>
    <property type="match status" value="1"/>
</dbReference>
<accession>A0A964XPK4</accession>
<keyword evidence="7 9" id="KW-1133">Transmembrane helix</keyword>
<dbReference type="AlphaFoldDB" id="A0A964XPK4"/>
<evidence type="ECO:0000256" key="1">
    <source>
        <dbReference type="ARBA" id="ARBA00004651"/>
    </source>
</evidence>
<organism evidence="11 12">
    <name type="scientific">Streptomyces boluensis</name>
    <dbReference type="NCBI Taxonomy" id="1775135"/>
    <lineage>
        <taxon>Bacteria</taxon>
        <taxon>Bacillati</taxon>
        <taxon>Actinomycetota</taxon>
        <taxon>Actinomycetes</taxon>
        <taxon>Kitasatosporales</taxon>
        <taxon>Streptomycetaceae</taxon>
        <taxon>Streptomyces</taxon>
    </lineage>
</organism>
<keyword evidence="4" id="KW-0762">Sugar transport</keyword>
<dbReference type="InterPro" id="IPR050429">
    <property type="entry name" value="PTS_Glucose_EIICBA"/>
</dbReference>
<dbReference type="InterPro" id="IPR013013">
    <property type="entry name" value="PTS_EIIC_1"/>
</dbReference>
<evidence type="ECO:0000256" key="3">
    <source>
        <dbReference type="ARBA" id="ARBA00022475"/>
    </source>
</evidence>
<sequence>MAVLQRIGRSLMLPVAVLPAGALLVRLGADDMLGKESLPDFVNKIAGYMAAGGGALLDNMPLLFAVGIAIGFAKKSDGSTALAAVTGYLVFQKVLGTFTDPNLPKVEEVVDHKVALVDAPVDAKVLGGVVMGIVVALLYQKFYRTKLPDWAGFFGGRRLVPILSAFAGLVIGVVMGFIWPVLGAGLHNFGEWLVGSGAVGAGIFGVANRALIPVGMHHLLNSFPWFQAGSYEGADGTVNGDIARFLAGDPSAGQFMTGFFPIMMFALPAACLAITHCARPERRKVVGGMMFSLALTAFVTGVTEPIEFTFMFIAPVLYAIHAVLTGVSMALTWALGMKDGFGFSAGAVDYVLNLGIASNPWGLALVGLCFAAVYYVVFRFAITKWNLPTPGRESDEELAELLKAEAK</sequence>
<dbReference type="OrthoDB" id="9797715at2"/>
<keyword evidence="8 9" id="KW-0472">Membrane</keyword>